<keyword evidence="4" id="KW-0472">Membrane</keyword>
<dbReference type="PROSITE" id="PS51420">
    <property type="entry name" value="RHO"/>
    <property type="match status" value="1"/>
</dbReference>
<accession>A0A0V0QLU7</accession>
<dbReference type="PROSITE" id="PS51419">
    <property type="entry name" value="RAB"/>
    <property type="match status" value="1"/>
</dbReference>
<dbReference type="GO" id="GO:0012505">
    <property type="term" value="C:endomembrane system"/>
    <property type="evidence" value="ECO:0007669"/>
    <property type="project" value="UniProtKB-SubCell"/>
</dbReference>
<keyword evidence="2" id="KW-0547">Nucleotide-binding</keyword>
<keyword evidence="3" id="KW-0342">GTP-binding</keyword>
<evidence type="ECO:0000256" key="6">
    <source>
        <dbReference type="SAM" id="MobiDB-lite"/>
    </source>
</evidence>
<dbReference type="PRINTS" id="PR00449">
    <property type="entry name" value="RASTRNSFRMNG"/>
</dbReference>
<dbReference type="InterPro" id="IPR027417">
    <property type="entry name" value="P-loop_NTPase"/>
</dbReference>
<dbReference type="SMART" id="SM00174">
    <property type="entry name" value="RHO"/>
    <property type="match status" value="1"/>
</dbReference>
<organism evidence="7 8">
    <name type="scientific">Pseudocohnilembus persalinus</name>
    <name type="common">Ciliate</name>
    <dbReference type="NCBI Taxonomy" id="266149"/>
    <lineage>
        <taxon>Eukaryota</taxon>
        <taxon>Sar</taxon>
        <taxon>Alveolata</taxon>
        <taxon>Ciliophora</taxon>
        <taxon>Intramacronucleata</taxon>
        <taxon>Oligohymenophorea</taxon>
        <taxon>Scuticociliatia</taxon>
        <taxon>Philasterida</taxon>
        <taxon>Pseudocohnilembidae</taxon>
        <taxon>Pseudocohnilembus</taxon>
    </lineage>
</organism>
<feature type="region of interest" description="Disordered" evidence="6">
    <location>
        <begin position="1"/>
        <end position="28"/>
    </location>
</feature>
<dbReference type="SMART" id="SM00176">
    <property type="entry name" value="RAN"/>
    <property type="match status" value="1"/>
</dbReference>
<comment type="subcellular location">
    <subcellularLocation>
        <location evidence="1">Endomembrane system</location>
    </subcellularLocation>
</comment>
<gene>
    <name evidence="7" type="ORF">PPERSA_07042</name>
</gene>
<dbReference type="NCBIfam" id="TIGR00231">
    <property type="entry name" value="small_GTP"/>
    <property type="match status" value="1"/>
</dbReference>
<dbReference type="SMART" id="SM00173">
    <property type="entry name" value="RAS"/>
    <property type="match status" value="1"/>
</dbReference>
<dbReference type="InterPro" id="IPR050227">
    <property type="entry name" value="Rab"/>
</dbReference>
<dbReference type="SUPFAM" id="SSF52540">
    <property type="entry name" value="P-loop containing nucleoside triphosphate hydrolases"/>
    <property type="match status" value="1"/>
</dbReference>
<feature type="compositionally biased region" description="Polar residues" evidence="6">
    <location>
        <begin position="675"/>
        <end position="689"/>
    </location>
</feature>
<dbReference type="Gene3D" id="3.40.50.300">
    <property type="entry name" value="P-loop containing nucleotide triphosphate hydrolases"/>
    <property type="match status" value="1"/>
</dbReference>
<keyword evidence="7" id="KW-0378">Hydrolase</keyword>
<keyword evidence="5" id="KW-0175">Coiled coil</keyword>
<dbReference type="InterPro" id="IPR001806">
    <property type="entry name" value="Small_GTPase"/>
</dbReference>
<keyword evidence="8" id="KW-1185">Reference proteome</keyword>
<dbReference type="PANTHER" id="PTHR47977">
    <property type="entry name" value="RAS-RELATED PROTEIN RAB"/>
    <property type="match status" value="1"/>
</dbReference>
<dbReference type="InParanoid" id="A0A0V0QLU7"/>
<dbReference type="SMART" id="SM00175">
    <property type="entry name" value="RAB"/>
    <property type="match status" value="1"/>
</dbReference>
<dbReference type="InterPro" id="IPR005225">
    <property type="entry name" value="Small_GTP-bd"/>
</dbReference>
<dbReference type="GO" id="GO:0003924">
    <property type="term" value="F:GTPase activity"/>
    <property type="evidence" value="ECO:0007669"/>
    <property type="project" value="InterPro"/>
</dbReference>
<dbReference type="Proteomes" id="UP000054937">
    <property type="component" value="Unassembled WGS sequence"/>
</dbReference>
<dbReference type="AlphaFoldDB" id="A0A0V0QLU7"/>
<dbReference type="PROSITE" id="PS51421">
    <property type="entry name" value="RAS"/>
    <property type="match status" value="1"/>
</dbReference>
<dbReference type="OrthoDB" id="5976022at2759"/>
<dbReference type="FunFam" id="3.40.50.300:FF:000586">
    <property type="entry name" value="Rab family GTPase"/>
    <property type="match status" value="1"/>
</dbReference>
<evidence type="ECO:0000256" key="5">
    <source>
        <dbReference type="SAM" id="Coils"/>
    </source>
</evidence>
<evidence type="ECO:0000313" key="8">
    <source>
        <dbReference type="Proteomes" id="UP000054937"/>
    </source>
</evidence>
<comment type="caution">
    <text evidence="7">The sequence shown here is derived from an EMBL/GenBank/DDBJ whole genome shotgun (WGS) entry which is preliminary data.</text>
</comment>
<proteinExistence type="predicted"/>
<feature type="compositionally biased region" description="Basic and acidic residues" evidence="6">
    <location>
        <begin position="63"/>
        <end position="79"/>
    </location>
</feature>
<reference evidence="7 8" key="1">
    <citation type="journal article" date="2015" name="Sci. Rep.">
        <title>Genome of the facultative scuticociliatosis pathogen Pseudocohnilembus persalinus provides insight into its virulence through horizontal gene transfer.</title>
        <authorList>
            <person name="Xiong J."/>
            <person name="Wang G."/>
            <person name="Cheng J."/>
            <person name="Tian M."/>
            <person name="Pan X."/>
            <person name="Warren A."/>
            <person name="Jiang C."/>
            <person name="Yuan D."/>
            <person name="Miao W."/>
        </authorList>
    </citation>
    <scope>NUCLEOTIDE SEQUENCE [LARGE SCALE GENOMIC DNA]</scope>
    <source>
        <strain evidence="7">36N120E</strain>
    </source>
</reference>
<feature type="coiled-coil region" evidence="5">
    <location>
        <begin position="133"/>
        <end position="241"/>
    </location>
</feature>
<protein>
    <submittedName>
        <fullName evidence="7">p-loop containing nucleoside triphosphate hydrolase</fullName>
    </submittedName>
</protein>
<evidence type="ECO:0000313" key="7">
    <source>
        <dbReference type="EMBL" id="KRX03214.1"/>
    </source>
</evidence>
<name>A0A0V0QLU7_PSEPJ</name>
<dbReference type="Pfam" id="PF00071">
    <property type="entry name" value="Ras"/>
    <property type="match status" value="1"/>
</dbReference>
<evidence type="ECO:0000256" key="1">
    <source>
        <dbReference type="ARBA" id="ARBA00004308"/>
    </source>
</evidence>
<dbReference type="GO" id="GO:0005525">
    <property type="term" value="F:GTP binding"/>
    <property type="evidence" value="ECO:0007669"/>
    <property type="project" value="UniProtKB-KW"/>
</dbReference>
<evidence type="ECO:0000256" key="4">
    <source>
        <dbReference type="ARBA" id="ARBA00023136"/>
    </source>
</evidence>
<evidence type="ECO:0000256" key="2">
    <source>
        <dbReference type="ARBA" id="ARBA00022741"/>
    </source>
</evidence>
<feature type="region of interest" description="Disordered" evidence="6">
    <location>
        <begin position="63"/>
        <end position="82"/>
    </location>
</feature>
<feature type="coiled-coil region" evidence="5">
    <location>
        <begin position="340"/>
        <end position="374"/>
    </location>
</feature>
<feature type="region of interest" description="Disordered" evidence="6">
    <location>
        <begin position="656"/>
        <end position="734"/>
    </location>
</feature>
<sequence length="734" mass="86025">MNSNNRTLNQSKLNQSKLNKTKNPQITEEQNASIIQGWQEIEEIRKENKILREEIQVETRVQKNDKTQDISKTRRDEPNLSKIEQIQEESVQLATQIELESKKNKDLNELIVISKEEMQENKLELSKADGNALPQLQTRFKQLEYQLEKTRSKQNNSQAQIGQYKELLNSARRERVIFSNVFKKLESDLKKKDEEFKKLILEKMREDKKKEQQEEEYKKIKKDAKIEIANMQEKYQQALIDIEEDMVKERNYIVESNNKMFASETDETQQLAQKDSIINESNIPQSPHRGQGTKHLTGVIDLTSKQVDQYNFMFEKLKKQSNCKTLEEFIYNFKNIHLENDELYSQCNQKLDQIVDLQKKLQSLDQEYTKVFNEQEKNFKFIENQKLAKKGDDKKKLNEQIKITTLQNQKMATDLHQCQPKLNKLAKLLKIDLSEENLFGKSSLDLIGNIEQKISLIVNMAQFYNKEKPDVERKVTHTSVTQDERDKEINECLNKRKSGVGKSSILLRFSDDEFSESYLTTIGVDFRFKTLPIDGKKVKLQIWDTAGQERFRTITNAYYKGADGIVLVYDTTDEISFQEIEKFWLNEVQSYAEKDVELMLLGNKCDLPDQKKVDTEQSQTYADSRKMEFFETSAKANEKVEEAFISVARKLMKKRDAQLEQKKQMKKARKEKQLQSKQNNNTDNSQQQYSDSQETETQDEQQNEKGSKLSLNRNDKSNNQNSKKKAQCGGYKCN</sequence>
<evidence type="ECO:0000256" key="3">
    <source>
        <dbReference type="ARBA" id="ARBA00023134"/>
    </source>
</evidence>
<dbReference type="EMBL" id="LDAU01000142">
    <property type="protein sequence ID" value="KRX03214.1"/>
    <property type="molecule type" value="Genomic_DNA"/>
</dbReference>